<dbReference type="OrthoDB" id="10265743at2759"/>
<dbReference type="InterPro" id="IPR037800">
    <property type="entry name" value="GCN5"/>
</dbReference>
<dbReference type="Proteomes" id="UP000002630">
    <property type="component" value="Unassembled WGS sequence"/>
</dbReference>
<evidence type="ECO:0000256" key="3">
    <source>
        <dbReference type="SAM" id="MobiDB-lite"/>
    </source>
</evidence>
<dbReference type="Gene3D" id="1.20.920.10">
    <property type="entry name" value="Bromodomain-like"/>
    <property type="match status" value="1"/>
</dbReference>
<dbReference type="GO" id="GO:0045944">
    <property type="term" value="P:positive regulation of transcription by RNA polymerase II"/>
    <property type="evidence" value="ECO:0007669"/>
    <property type="project" value="TreeGrafter"/>
</dbReference>
<name>D8LL59_ECTSI</name>
<dbReference type="PANTHER" id="PTHR45750:SF3">
    <property type="entry name" value="HISTONE ACETYLTRANSFERASE"/>
    <property type="match status" value="1"/>
</dbReference>
<dbReference type="STRING" id="2880.D8LL59"/>
<dbReference type="GO" id="GO:0000123">
    <property type="term" value="C:histone acetyltransferase complex"/>
    <property type="evidence" value="ECO:0007669"/>
    <property type="project" value="TreeGrafter"/>
</dbReference>
<proteinExistence type="predicted"/>
<dbReference type="InterPro" id="IPR036427">
    <property type="entry name" value="Bromodomain-like_sf"/>
</dbReference>
<feature type="region of interest" description="Disordered" evidence="3">
    <location>
        <begin position="658"/>
        <end position="708"/>
    </location>
</feature>
<dbReference type="AlphaFoldDB" id="D8LL59"/>
<evidence type="ECO:0000313" key="6">
    <source>
        <dbReference type="Proteomes" id="UP000002630"/>
    </source>
</evidence>
<dbReference type="PANTHER" id="PTHR45750">
    <property type="entry name" value="GH11602P"/>
    <property type="match status" value="1"/>
</dbReference>
<dbReference type="Pfam" id="PF00439">
    <property type="entry name" value="Bromodomain"/>
    <property type="match status" value="1"/>
</dbReference>
<dbReference type="GO" id="GO:0010484">
    <property type="term" value="F:histone H3 acetyltransferase activity"/>
    <property type="evidence" value="ECO:0007669"/>
    <property type="project" value="TreeGrafter"/>
</dbReference>
<evidence type="ECO:0000259" key="4">
    <source>
        <dbReference type="PROSITE" id="PS50014"/>
    </source>
</evidence>
<sequence>MILLEAEITNARSHNLHLHHHVAFLETQMSGQLGLIAVLHNKIRALEADLKSAKAATIAVGATPNTSNPTATSCDSADACPPQPSNPVPAEELVQHRAARPDPEKEGTAGKYALCDLRPHDGYRATAAESDRHGGSDVAAPVSAEVAQRTVAAPLTLSPQNEEDSAVESFPRAAEAKLAPSADPPAPGSPSSALAAAAVHQAESVGGENDGSIAAAPTTPRHSLRDFWADSGSNDIDNSPPSSNTRNKRHQAAQQEKQEAPLPLALQDGKPSEPLQTAAVDTDVTPASQEGKSSPTGNSGPAAAESLSPAEPQAVLLPVLRQITEGREGAEDRSSHLMDCASCQHSLPEGDPIGRCERCPRSFCSQCLERGLVEQGVELEALGQDCRSLLNGKQGDISIARCPECFRGKDNEFAPPPPGGAPMDHLLSELLRHDLSLCFREPVDIVKHPDYVESIGRNAMMDLGTMLSKLQGKRYPRRRGPGQFQEDLNRIWRNCRRFAGCDELGRPHYGNTVPGIVRCALTLEAMSDKFISSYMSDNQETAAWQESTWDFHRQRQERENAEARRKQLGHPDVDGGKEELKPLAPGGGDMRLVAAVQHNSSETDSEQKCNMQEKESLAGESAGRASTAASQQSANEIVASVGCKRSASKLAAVAEEGSVQHRRSRRAASISLESTATSLGGGDPPTPRVTRRPAGKMQRHQPPWSPLDKLCDLATAFQK</sequence>
<dbReference type="PROSITE" id="PS50014">
    <property type="entry name" value="BROMODOMAIN_2"/>
    <property type="match status" value="1"/>
</dbReference>
<feature type="compositionally biased region" description="Low complexity" evidence="3">
    <location>
        <begin position="189"/>
        <end position="204"/>
    </location>
</feature>
<feature type="compositionally biased region" description="Basic residues" evidence="3">
    <location>
        <begin position="689"/>
        <end position="699"/>
    </location>
</feature>
<feature type="compositionally biased region" description="Low complexity" evidence="3">
    <location>
        <begin position="299"/>
        <end position="311"/>
    </location>
</feature>
<accession>D8LL59</accession>
<dbReference type="InParanoid" id="D8LL59"/>
<reference evidence="5 6" key="1">
    <citation type="journal article" date="2010" name="Nature">
        <title>The Ectocarpus genome and the independent evolution of multicellularity in brown algae.</title>
        <authorList>
            <person name="Cock J.M."/>
            <person name="Sterck L."/>
            <person name="Rouze P."/>
            <person name="Scornet D."/>
            <person name="Allen A.E."/>
            <person name="Amoutzias G."/>
            <person name="Anthouard V."/>
            <person name="Artiguenave F."/>
            <person name="Aury J.M."/>
            <person name="Badger J.H."/>
            <person name="Beszteri B."/>
            <person name="Billiau K."/>
            <person name="Bonnet E."/>
            <person name="Bothwell J.H."/>
            <person name="Bowler C."/>
            <person name="Boyen C."/>
            <person name="Brownlee C."/>
            <person name="Carrano C.J."/>
            <person name="Charrier B."/>
            <person name="Cho G.Y."/>
            <person name="Coelho S.M."/>
            <person name="Collen J."/>
            <person name="Corre E."/>
            <person name="Da Silva C."/>
            <person name="Delage L."/>
            <person name="Delaroque N."/>
            <person name="Dittami S.M."/>
            <person name="Doulbeau S."/>
            <person name="Elias M."/>
            <person name="Farnham G."/>
            <person name="Gachon C.M."/>
            <person name="Gschloessl B."/>
            <person name="Heesch S."/>
            <person name="Jabbari K."/>
            <person name="Jubin C."/>
            <person name="Kawai H."/>
            <person name="Kimura K."/>
            <person name="Kloareg B."/>
            <person name="Kupper F.C."/>
            <person name="Lang D."/>
            <person name="Le Bail A."/>
            <person name="Leblanc C."/>
            <person name="Lerouge P."/>
            <person name="Lohr M."/>
            <person name="Lopez P.J."/>
            <person name="Martens C."/>
            <person name="Maumus F."/>
            <person name="Michel G."/>
            <person name="Miranda-Saavedra D."/>
            <person name="Morales J."/>
            <person name="Moreau H."/>
            <person name="Motomura T."/>
            <person name="Nagasato C."/>
            <person name="Napoli C.A."/>
            <person name="Nelson D.R."/>
            <person name="Nyvall-Collen P."/>
            <person name="Peters A.F."/>
            <person name="Pommier C."/>
            <person name="Potin P."/>
            <person name="Poulain J."/>
            <person name="Quesneville H."/>
            <person name="Read B."/>
            <person name="Rensing S.A."/>
            <person name="Ritter A."/>
            <person name="Rousvoal S."/>
            <person name="Samanta M."/>
            <person name="Samson G."/>
            <person name="Schroeder D.C."/>
            <person name="Segurens B."/>
            <person name="Strittmatter M."/>
            <person name="Tonon T."/>
            <person name="Tregear J.W."/>
            <person name="Valentin K."/>
            <person name="von Dassow P."/>
            <person name="Yamagishi T."/>
            <person name="Van de Peer Y."/>
            <person name="Wincker P."/>
        </authorList>
    </citation>
    <scope>NUCLEOTIDE SEQUENCE [LARGE SCALE GENOMIC DNA]</scope>
    <source>
        <strain evidence="6">Ec32 / CCAP1310/4</strain>
    </source>
</reference>
<feature type="domain" description="Bromo" evidence="4">
    <location>
        <begin position="431"/>
        <end position="506"/>
    </location>
</feature>
<dbReference type="InterPro" id="IPR001487">
    <property type="entry name" value="Bromodomain"/>
</dbReference>
<feature type="region of interest" description="Disordered" evidence="3">
    <location>
        <begin position="64"/>
        <end position="89"/>
    </location>
</feature>
<dbReference type="SUPFAM" id="SSF47370">
    <property type="entry name" value="Bromodomain"/>
    <property type="match status" value="1"/>
</dbReference>
<organism evidence="5 6">
    <name type="scientific">Ectocarpus siliculosus</name>
    <name type="common">Brown alga</name>
    <name type="synonym">Conferva siliculosa</name>
    <dbReference type="NCBI Taxonomy" id="2880"/>
    <lineage>
        <taxon>Eukaryota</taxon>
        <taxon>Sar</taxon>
        <taxon>Stramenopiles</taxon>
        <taxon>Ochrophyta</taxon>
        <taxon>PX clade</taxon>
        <taxon>Phaeophyceae</taxon>
        <taxon>Ectocarpales</taxon>
        <taxon>Ectocarpaceae</taxon>
        <taxon>Ectocarpus</taxon>
    </lineage>
</organism>
<evidence type="ECO:0000256" key="2">
    <source>
        <dbReference type="PROSITE-ProRule" id="PRU00035"/>
    </source>
</evidence>
<evidence type="ECO:0000313" key="5">
    <source>
        <dbReference type="EMBL" id="CBN79678.1"/>
    </source>
</evidence>
<feature type="region of interest" description="Disordered" evidence="3">
    <location>
        <begin position="598"/>
        <end position="629"/>
    </location>
</feature>
<feature type="region of interest" description="Disordered" evidence="3">
    <location>
        <begin position="553"/>
        <end position="579"/>
    </location>
</feature>
<gene>
    <name evidence="5" type="ORF">Esi_0322_0029</name>
</gene>
<protein>
    <recommendedName>
        <fullName evidence="4">Bromo domain-containing protein</fullName>
    </recommendedName>
</protein>
<feature type="compositionally biased region" description="Polar residues" evidence="3">
    <location>
        <begin position="64"/>
        <end position="75"/>
    </location>
</feature>
<feature type="compositionally biased region" description="Low complexity" evidence="3">
    <location>
        <begin position="230"/>
        <end position="244"/>
    </location>
</feature>
<dbReference type="EMBL" id="FN649760">
    <property type="protein sequence ID" value="CBN79678.1"/>
    <property type="molecule type" value="Genomic_DNA"/>
</dbReference>
<keyword evidence="1 2" id="KW-0103">Bromodomain</keyword>
<dbReference type="SMART" id="SM00297">
    <property type="entry name" value="BROMO"/>
    <property type="match status" value="1"/>
</dbReference>
<keyword evidence="6" id="KW-1185">Reference proteome</keyword>
<feature type="region of interest" description="Disordered" evidence="3">
    <location>
        <begin position="153"/>
        <end position="311"/>
    </location>
</feature>
<feature type="compositionally biased region" description="Polar residues" evidence="3">
    <location>
        <begin position="285"/>
        <end position="298"/>
    </location>
</feature>
<feature type="compositionally biased region" description="Basic and acidic residues" evidence="3">
    <location>
        <begin position="605"/>
        <end position="617"/>
    </location>
</feature>
<evidence type="ECO:0000256" key="1">
    <source>
        <dbReference type="ARBA" id="ARBA00023117"/>
    </source>
</evidence>